<dbReference type="Pfam" id="PF01643">
    <property type="entry name" value="Acyl-ACP_TE"/>
    <property type="match status" value="1"/>
</dbReference>
<evidence type="ECO:0000256" key="3">
    <source>
        <dbReference type="ARBA" id="ARBA00022801"/>
    </source>
</evidence>
<feature type="domain" description="Acyl-ACP thioesterase N-terminal hotdog" evidence="8">
    <location>
        <begin position="12"/>
        <end position="129"/>
    </location>
</feature>
<dbReference type="InterPro" id="IPR045023">
    <property type="entry name" value="FATA/B"/>
</dbReference>
<gene>
    <name evidence="10" type="ORF">DW060_03865</name>
</gene>
<dbReference type="GO" id="GO:0016297">
    <property type="term" value="F:fatty acyl-[ACP] hydrolase activity"/>
    <property type="evidence" value="ECO:0007669"/>
    <property type="project" value="InterPro"/>
</dbReference>
<dbReference type="InterPro" id="IPR029069">
    <property type="entry name" value="HotDog_dom_sf"/>
</dbReference>
<keyword evidence="4" id="KW-0276">Fatty acid metabolism</keyword>
<dbReference type="EMBL" id="QRNO01000013">
    <property type="protein sequence ID" value="RHK51692.1"/>
    <property type="molecule type" value="Genomic_DNA"/>
</dbReference>
<evidence type="ECO:0000313" key="10">
    <source>
        <dbReference type="EMBL" id="RHK51692.1"/>
    </source>
</evidence>
<reference evidence="10 11" key="1">
    <citation type="submission" date="2018-08" db="EMBL/GenBank/DDBJ databases">
        <title>A genome reference for cultivated species of the human gut microbiota.</title>
        <authorList>
            <person name="Zou Y."/>
            <person name="Xue W."/>
            <person name="Luo G."/>
        </authorList>
    </citation>
    <scope>NUCLEOTIDE SEQUENCE [LARGE SCALE GENOMIC DNA]</scope>
    <source>
        <strain evidence="10 11">AF42-9</strain>
    </source>
</reference>
<name>A0A415GNY2_9BACT</name>
<dbReference type="InterPro" id="IPR002864">
    <property type="entry name" value="Acyl-ACP_thioesterase_NHD"/>
</dbReference>
<keyword evidence="11" id="KW-1185">Reference proteome</keyword>
<evidence type="ECO:0000256" key="4">
    <source>
        <dbReference type="ARBA" id="ARBA00022832"/>
    </source>
</evidence>
<evidence type="ECO:0000256" key="2">
    <source>
        <dbReference type="ARBA" id="ARBA00022516"/>
    </source>
</evidence>
<keyword evidence="7" id="KW-0275">Fatty acid biosynthesis</keyword>
<dbReference type="SUPFAM" id="SSF54637">
    <property type="entry name" value="Thioesterase/thiol ester dehydrase-isomerase"/>
    <property type="match status" value="2"/>
</dbReference>
<comment type="similarity">
    <text evidence="1">Belongs to the acyl-ACP thioesterase family.</text>
</comment>
<dbReference type="OrthoDB" id="9801517at2"/>
<evidence type="ECO:0000256" key="5">
    <source>
        <dbReference type="ARBA" id="ARBA00022946"/>
    </source>
</evidence>
<sequence>MDLLSKIGSYDFLVEPFHCDFSNHIFLGHLGNHLLNAADFHSNERGYGMDYLNTVHKTWVLSRFVMELDEMPLAYDRITVDTWVENVMKFFTSRNYAIRDKSGKRYGYGRSIWAMIDTDTRQPVDILAERDGLITKYIETDEPCPIEPFKRVKLSKAAECRRIVETRYSDVDVNGHINSVKYIEHILDLWGLDFYRTNRLQRFDIAYVAESHCGDRLHLFVEEVAEGEFCVQVMKQTPESDAGQKADAELKEVCRCKIKFVAK</sequence>
<evidence type="ECO:0000256" key="7">
    <source>
        <dbReference type="ARBA" id="ARBA00023160"/>
    </source>
</evidence>
<evidence type="ECO:0000259" key="9">
    <source>
        <dbReference type="Pfam" id="PF20791"/>
    </source>
</evidence>
<dbReference type="PANTHER" id="PTHR31727">
    <property type="entry name" value="OLEOYL-ACYL CARRIER PROTEIN THIOESTERASE 1, CHLOROPLASTIC"/>
    <property type="match status" value="1"/>
</dbReference>
<proteinExistence type="inferred from homology"/>
<dbReference type="GO" id="GO:0000036">
    <property type="term" value="F:acyl carrier activity"/>
    <property type="evidence" value="ECO:0007669"/>
    <property type="project" value="TreeGrafter"/>
</dbReference>
<protein>
    <submittedName>
        <fullName evidence="10">Acyl-[acyl-carrier-protein] thioesterase</fullName>
    </submittedName>
</protein>
<dbReference type="Pfam" id="PF20791">
    <property type="entry name" value="Acyl-ACP_TE_C"/>
    <property type="match status" value="1"/>
</dbReference>
<evidence type="ECO:0000256" key="1">
    <source>
        <dbReference type="ARBA" id="ARBA00006500"/>
    </source>
</evidence>
<dbReference type="InterPro" id="IPR049427">
    <property type="entry name" value="Acyl-ACP_TE_C"/>
</dbReference>
<keyword evidence="6" id="KW-0443">Lipid metabolism</keyword>
<dbReference type="AlphaFoldDB" id="A0A415GNY2"/>
<keyword evidence="3" id="KW-0378">Hydrolase</keyword>
<keyword evidence="2" id="KW-0444">Lipid biosynthesis</keyword>
<evidence type="ECO:0000259" key="8">
    <source>
        <dbReference type="Pfam" id="PF01643"/>
    </source>
</evidence>
<dbReference type="CDD" id="cd00586">
    <property type="entry name" value="4HBT"/>
    <property type="match status" value="1"/>
</dbReference>
<evidence type="ECO:0000256" key="6">
    <source>
        <dbReference type="ARBA" id="ARBA00023098"/>
    </source>
</evidence>
<comment type="caution">
    <text evidence="10">The sequence shown here is derived from an EMBL/GenBank/DDBJ whole genome shotgun (WGS) entry which is preliminary data.</text>
</comment>
<accession>A0A415GNY2</accession>
<dbReference type="PANTHER" id="PTHR31727:SF6">
    <property type="entry name" value="OLEOYL-ACYL CARRIER PROTEIN THIOESTERASE 1, CHLOROPLASTIC"/>
    <property type="match status" value="1"/>
</dbReference>
<evidence type="ECO:0000313" key="11">
    <source>
        <dbReference type="Proteomes" id="UP000286598"/>
    </source>
</evidence>
<feature type="domain" description="Acyl-ACP thioesterase-like C-terminal" evidence="9">
    <location>
        <begin position="164"/>
        <end position="230"/>
    </location>
</feature>
<dbReference type="Gene3D" id="3.10.129.10">
    <property type="entry name" value="Hotdog Thioesterase"/>
    <property type="match status" value="2"/>
</dbReference>
<organism evidence="10 11">
    <name type="scientific">Leyella stercorea</name>
    <dbReference type="NCBI Taxonomy" id="363265"/>
    <lineage>
        <taxon>Bacteria</taxon>
        <taxon>Pseudomonadati</taxon>
        <taxon>Bacteroidota</taxon>
        <taxon>Bacteroidia</taxon>
        <taxon>Bacteroidales</taxon>
        <taxon>Prevotellaceae</taxon>
        <taxon>Leyella</taxon>
    </lineage>
</organism>
<dbReference type="Proteomes" id="UP000286598">
    <property type="component" value="Unassembled WGS sequence"/>
</dbReference>
<keyword evidence="5" id="KW-0809">Transit peptide</keyword>